<evidence type="ECO:0000313" key="10">
    <source>
        <dbReference type="EMBL" id="KGA97011.1"/>
    </source>
</evidence>
<dbReference type="EMBL" id="ALPT02000039">
    <property type="protein sequence ID" value="KGA97011.1"/>
    <property type="molecule type" value="Genomic_DNA"/>
</dbReference>
<dbReference type="InterPro" id="IPR026580">
    <property type="entry name" value="DivIB"/>
</dbReference>
<evidence type="ECO:0000313" key="13">
    <source>
        <dbReference type="Proteomes" id="UP000297014"/>
    </source>
</evidence>
<evidence type="ECO:0000256" key="3">
    <source>
        <dbReference type="ARBA" id="ARBA00022618"/>
    </source>
</evidence>
<comment type="function">
    <text evidence="8">Cell division protein that may be involved in stabilizing or promoting the assembly of the division complex.</text>
</comment>
<accession>A0A094WJJ2</accession>
<dbReference type="InterPro" id="IPR050487">
    <property type="entry name" value="FtsQ_DivIB"/>
</dbReference>
<dbReference type="PANTHER" id="PTHR37820">
    <property type="entry name" value="CELL DIVISION PROTEIN DIVIB"/>
    <property type="match status" value="1"/>
</dbReference>
<dbReference type="InterPro" id="IPR013685">
    <property type="entry name" value="POTRA_FtsQ_type"/>
</dbReference>
<keyword evidence="12" id="KW-1185">Reference proteome</keyword>
<dbReference type="EMBL" id="JALP01000012">
    <property type="protein sequence ID" value="THG92216.1"/>
    <property type="molecule type" value="Genomic_DNA"/>
</dbReference>
<evidence type="ECO:0000256" key="6">
    <source>
        <dbReference type="ARBA" id="ARBA00023136"/>
    </source>
</evidence>
<dbReference type="Gene3D" id="3.40.50.10960">
    <property type="match status" value="1"/>
</dbReference>
<dbReference type="Pfam" id="PF08478">
    <property type="entry name" value="POTRA_1"/>
    <property type="match status" value="1"/>
</dbReference>
<name>A0A094WJJ2_ALKAL</name>
<evidence type="ECO:0000256" key="5">
    <source>
        <dbReference type="ARBA" id="ARBA00022989"/>
    </source>
</evidence>
<comment type="similarity">
    <text evidence="8">Belongs to the FtsQ/DivIB family. DivIB subfamily.</text>
</comment>
<dbReference type="PANTHER" id="PTHR37820:SF1">
    <property type="entry name" value="CELL DIVISION PROTEIN FTSQ"/>
    <property type="match status" value="1"/>
</dbReference>
<dbReference type="Pfam" id="PF03799">
    <property type="entry name" value="FtsQ_DivIB_C"/>
    <property type="match status" value="1"/>
</dbReference>
<dbReference type="GO" id="GO:0043093">
    <property type="term" value="P:FtsZ-dependent cytokinesis"/>
    <property type="evidence" value="ECO:0007669"/>
    <property type="project" value="UniProtKB-UniRule"/>
</dbReference>
<sequence>MGNDKLVTLDDRVPSLKEQRKQKANRRLLFFLLLFFLLLLLIVYMQSPLSHIRSIEVNGQYIASEEAIIEASGMNLGDHIWNINADEIQQLIERLPEVQKATVERQFPTTVLVEVEEYPRVAYLLKEDRLFPIMANGLFLTELGRHDFPSDAPIIIGLEEGELLTEFAAELALLPEQISERISQIFHDATESDPYAITLLMTDGIEVRSTVPNFAEWMAPYPSIAQEIDRTLNGVLHMKMSPYFEQFDFEEDAEVESEG</sequence>
<organism evidence="10 12">
    <name type="scientific">Alkalihalobacillus alcalophilus ATCC 27647 = CGMCC 1.3604</name>
    <dbReference type="NCBI Taxonomy" id="1218173"/>
    <lineage>
        <taxon>Bacteria</taxon>
        <taxon>Bacillati</taxon>
        <taxon>Bacillota</taxon>
        <taxon>Bacilli</taxon>
        <taxon>Bacillales</taxon>
        <taxon>Bacillaceae</taxon>
        <taxon>Alkalihalobacillus</taxon>
    </lineage>
</organism>
<dbReference type="Proteomes" id="UP000297014">
    <property type="component" value="Unassembled WGS sequence"/>
</dbReference>
<evidence type="ECO:0000256" key="8">
    <source>
        <dbReference type="HAMAP-Rule" id="MF_00912"/>
    </source>
</evidence>
<evidence type="ECO:0000256" key="7">
    <source>
        <dbReference type="ARBA" id="ARBA00023306"/>
    </source>
</evidence>
<dbReference type="Proteomes" id="UP000002754">
    <property type="component" value="Unassembled WGS sequence"/>
</dbReference>
<evidence type="ECO:0000259" key="9">
    <source>
        <dbReference type="PROSITE" id="PS51779"/>
    </source>
</evidence>
<evidence type="ECO:0000313" key="11">
    <source>
        <dbReference type="EMBL" id="THG92216.1"/>
    </source>
</evidence>
<dbReference type="InterPro" id="IPR034746">
    <property type="entry name" value="POTRA"/>
</dbReference>
<keyword evidence="3 8" id="KW-0132">Cell division</keyword>
<gene>
    <name evidence="8" type="primary">divIB</name>
    <name evidence="11" type="ORF">AJ85_14895</name>
    <name evidence="10" type="ORF">BALCAV_0212670</name>
</gene>
<keyword evidence="6 8" id="KW-0472">Membrane</keyword>
<dbReference type="InterPro" id="IPR005548">
    <property type="entry name" value="Cell_div_FtsQ/DivIB_C"/>
</dbReference>
<dbReference type="OrthoDB" id="1819027at2"/>
<reference evidence="10 12" key="1">
    <citation type="journal article" date="2014" name="Genome Announc.">
        <title>Draft Genome Sequence of Bacillus alcalophilus AV1934, a Classic Alkaliphile Isolated from Human Feces in 1934.</title>
        <authorList>
            <person name="Attie O."/>
            <person name="Jayaprakash A."/>
            <person name="Shah H."/>
            <person name="Paulsen I.T."/>
            <person name="Morino M."/>
            <person name="Takahashi Y."/>
            <person name="Narumi I."/>
            <person name="Sachidanandam R."/>
            <person name="Satoh K."/>
            <person name="Ito M."/>
            <person name="Krulwich T.A."/>
        </authorList>
    </citation>
    <scope>NUCLEOTIDE SEQUENCE [LARGE SCALE GENOMIC DNA]</scope>
    <source>
        <strain evidence="10 12">AV1934</strain>
    </source>
</reference>
<dbReference type="Gene3D" id="3.10.20.310">
    <property type="entry name" value="membrane protein fhac"/>
    <property type="match status" value="1"/>
</dbReference>
<keyword evidence="5 8" id="KW-1133">Transmembrane helix</keyword>
<feature type="domain" description="POTRA" evidence="9">
    <location>
        <begin position="50"/>
        <end position="118"/>
    </location>
</feature>
<dbReference type="GO" id="GO:0005886">
    <property type="term" value="C:plasma membrane"/>
    <property type="evidence" value="ECO:0007669"/>
    <property type="project" value="UniProtKB-SubCell"/>
</dbReference>
<dbReference type="HAMAP" id="MF_00912">
    <property type="entry name" value="DivIB"/>
    <property type="match status" value="1"/>
</dbReference>
<dbReference type="RefSeq" id="WP_003323928.1">
    <property type="nucleotide sequence ID" value="NZ_ALPT02000039.1"/>
</dbReference>
<evidence type="ECO:0000313" key="12">
    <source>
        <dbReference type="Proteomes" id="UP000002754"/>
    </source>
</evidence>
<dbReference type="STRING" id="1218173.BALCAV_0212670"/>
<reference evidence="11 13" key="2">
    <citation type="submission" date="2014-01" db="EMBL/GenBank/DDBJ databases">
        <title>Draft genome sequencing of Bacillus alcalophilus CGMCC 1.3604.</title>
        <authorList>
            <person name="Yang J."/>
            <person name="Diao L."/>
            <person name="Yang S."/>
        </authorList>
    </citation>
    <scope>NUCLEOTIDE SEQUENCE [LARGE SCALE GENOMIC DNA]</scope>
    <source>
        <strain evidence="11 13">CGMCC 1.3604</strain>
    </source>
</reference>
<evidence type="ECO:0000256" key="1">
    <source>
        <dbReference type="ARBA" id="ARBA00004370"/>
    </source>
</evidence>
<dbReference type="GO" id="GO:0032153">
    <property type="term" value="C:cell division site"/>
    <property type="evidence" value="ECO:0007669"/>
    <property type="project" value="UniProtKB-UniRule"/>
</dbReference>
<evidence type="ECO:0000256" key="2">
    <source>
        <dbReference type="ARBA" id="ARBA00022475"/>
    </source>
</evidence>
<feature type="transmembrane region" description="Helical" evidence="8">
    <location>
        <begin position="28"/>
        <end position="45"/>
    </location>
</feature>
<comment type="subcellular location">
    <subcellularLocation>
        <location evidence="8">Cell membrane</location>
        <topology evidence="8">Single-pass type II membrane protein</topology>
    </subcellularLocation>
    <subcellularLocation>
        <location evidence="1">Membrane</location>
    </subcellularLocation>
    <text evidence="8">Localizes to the division septum.</text>
</comment>
<evidence type="ECO:0000256" key="4">
    <source>
        <dbReference type="ARBA" id="ARBA00022692"/>
    </source>
</evidence>
<comment type="caution">
    <text evidence="10">The sequence shown here is derived from an EMBL/GenBank/DDBJ whole genome shotgun (WGS) entry which is preliminary data.</text>
</comment>
<keyword evidence="4 8" id="KW-0812">Transmembrane</keyword>
<dbReference type="AlphaFoldDB" id="A0A094WJJ2"/>
<keyword evidence="7 8" id="KW-0131">Cell cycle</keyword>
<protein>
    <recommendedName>
        <fullName evidence="8">Cell division protein DivIB</fullName>
    </recommendedName>
</protein>
<keyword evidence="2 8" id="KW-1003">Cell membrane</keyword>
<dbReference type="eggNOG" id="COG1589">
    <property type="taxonomic scope" value="Bacteria"/>
</dbReference>
<proteinExistence type="inferred from homology"/>
<dbReference type="PROSITE" id="PS51779">
    <property type="entry name" value="POTRA"/>
    <property type="match status" value="1"/>
</dbReference>